<keyword evidence="4" id="KW-1185">Reference proteome</keyword>
<accession>A0A1J6KC33</accession>
<organism evidence="3 4">
    <name type="scientific">Nicotiana attenuata</name>
    <name type="common">Coyote tobacco</name>
    <dbReference type="NCBI Taxonomy" id="49451"/>
    <lineage>
        <taxon>Eukaryota</taxon>
        <taxon>Viridiplantae</taxon>
        <taxon>Streptophyta</taxon>
        <taxon>Embryophyta</taxon>
        <taxon>Tracheophyta</taxon>
        <taxon>Spermatophyta</taxon>
        <taxon>Magnoliopsida</taxon>
        <taxon>eudicotyledons</taxon>
        <taxon>Gunneridae</taxon>
        <taxon>Pentapetalae</taxon>
        <taxon>asterids</taxon>
        <taxon>lamiids</taxon>
        <taxon>Solanales</taxon>
        <taxon>Solanaceae</taxon>
        <taxon>Nicotianoideae</taxon>
        <taxon>Nicotianeae</taxon>
        <taxon>Nicotiana</taxon>
    </lineage>
</organism>
<evidence type="ECO:0000313" key="4">
    <source>
        <dbReference type="Proteomes" id="UP000187609"/>
    </source>
</evidence>
<feature type="domain" description="DUF4283" evidence="2">
    <location>
        <begin position="118"/>
        <end position="202"/>
    </location>
</feature>
<feature type="region of interest" description="Disordered" evidence="1">
    <location>
        <begin position="319"/>
        <end position="340"/>
    </location>
</feature>
<sequence length="710" mass="79771">MPRTVDQTVPPDPPPPPQTPNQLSASPTHVANNQFPPLPRAQKVPNATHLIPTTHCTRSVMNEATNATEVVSPQSTYVNAKGNVLPTRNKVRLQHRSYQMVNGKPVVIFTKEEEDMLAQTCKWTIIGKFSHIRPSIDSIRSEFAKIIKSKGSIKIGAYDLHHVFIDFDNIEDHRNVLSRNYINLGGDKIMKIGKWSTKFKPEVETNFAPVWINLPDLPWHYYEWDALCRIVEPIGIPLLMDKATISKTRPTTAKVRVEIDLTKPLLSEVLVEIINEKGNMEIITQKIEYETIPAFCSHCKIQGHHEEKCRKLHPDLRNERPSIFESPQGGNYNQQKKTLGNTSREMDNINSATRNVTNNNGQRVANGGTMEQPGNGDDWHTVMSKRGKGNNKNNVNINIGDDEQGSNNSDKNQKKSYKAKEGQNAVIVTHSIIGNMENMDISAQVTTPPQQQIFFNHATMTQKHTRLDKETKEKRARKPSLTTIKSSMTKISQGKKSLFPDVEDQSEILNNSLVHLKENELPEANKKVNKAKGKFQSRATIPTDVTLESERNREEKNYTGDSPFFGLDTNLAISMAGRRAKEKETIEEQDLMNLGENNVLDIHKEVEVKEDTSTKDCENDIVMEIEPGDFESSKSDDEQVRGSSNSLTCEVLADTPIELQHNVILFNNLSPRGQYNSIEKEVNNAPLGKAGNNNNNNKGQKGSNSNVSHD</sequence>
<evidence type="ECO:0000256" key="1">
    <source>
        <dbReference type="SAM" id="MobiDB-lite"/>
    </source>
</evidence>
<reference evidence="3" key="1">
    <citation type="submission" date="2016-11" db="EMBL/GenBank/DDBJ databases">
        <title>The genome of Nicotiana attenuata.</title>
        <authorList>
            <person name="Xu S."/>
            <person name="Brockmoeller T."/>
            <person name="Gaquerel E."/>
            <person name="Navarro A."/>
            <person name="Kuhl H."/>
            <person name="Gase K."/>
            <person name="Ling Z."/>
            <person name="Zhou W."/>
            <person name="Kreitzer C."/>
            <person name="Stanke M."/>
            <person name="Tang H."/>
            <person name="Lyons E."/>
            <person name="Pandey P."/>
            <person name="Pandey S.P."/>
            <person name="Timmermann B."/>
            <person name="Baldwin I.T."/>
        </authorList>
    </citation>
    <scope>NUCLEOTIDE SEQUENCE [LARGE SCALE GENOMIC DNA]</scope>
    <source>
        <strain evidence="3">UT</strain>
    </source>
</reference>
<comment type="caution">
    <text evidence="3">The sequence shown here is derived from an EMBL/GenBank/DDBJ whole genome shotgun (WGS) entry which is preliminary data.</text>
</comment>
<feature type="region of interest" description="Disordered" evidence="1">
    <location>
        <begin position="1"/>
        <end position="34"/>
    </location>
</feature>
<dbReference type="InterPro" id="IPR025558">
    <property type="entry name" value="DUF4283"/>
</dbReference>
<gene>
    <name evidence="3" type="ORF">A4A49_25768</name>
</gene>
<dbReference type="EMBL" id="MJEQ01002335">
    <property type="protein sequence ID" value="OIT27626.1"/>
    <property type="molecule type" value="Genomic_DNA"/>
</dbReference>
<feature type="compositionally biased region" description="Polar residues" evidence="1">
    <location>
        <begin position="21"/>
        <end position="34"/>
    </location>
</feature>
<dbReference type="OMA" id="ETIPAFC"/>
<dbReference type="PANTHER" id="PTHR31286:SF164">
    <property type="entry name" value="ZINC FINGER, CCHC-TYPE"/>
    <property type="match status" value="1"/>
</dbReference>
<feature type="compositionally biased region" description="Polar residues" evidence="1">
    <location>
        <begin position="352"/>
        <end position="363"/>
    </location>
</feature>
<feature type="compositionally biased region" description="Polar residues" evidence="1">
    <location>
        <begin position="328"/>
        <end position="340"/>
    </location>
</feature>
<protein>
    <recommendedName>
        <fullName evidence="2">DUF4283 domain-containing protein</fullName>
    </recommendedName>
</protein>
<dbReference type="Proteomes" id="UP000187609">
    <property type="component" value="Unassembled WGS sequence"/>
</dbReference>
<dbReference type="Pfam" id="PF14111">
    <property type="entry name" value="DUF4283"/>
    <property type="match status" value="1"/>
</dbReference>
<feature type="region of interest" description="Disordered" evidence="1">
    <location>
        <begin position="684"/>
        <end position="710"/>
    </location>
</feature>
<feature type="compositionally biased region" description="Pro residues" evidence="1">
    <location>
        <begin position="10"/>
        <end position="19"/>
    </location>
</feature>
<feature type="region of interest" description="Disordered" evidence="1">
    <location>
        <begin position="352"/>
        <end position="422"/>
    </location>
</feature>
<name>A0A1J6KC33_NICAT</name>
<evidence type="ECO:0000313" key="3">
    <source>
        <dbReference type="EMBL" id="OIT27626.1"/>
    </source>
</evidence>
<proteinExistence type="predicted"/>
<evidence type="ECO:0000259" key="2">
    <source>
        <dbReference type="Pfam" id="PF14111"/>
    </source>
</evidence>
<feature type="compositionally biased region" description="Low complexity" evidence="1">
    <location>
        <begin position="390"/>
        <end position="399"/>
    </location>
</feature>
<dbReference type="Gramene" id="OIT27626">
    <property type="protein sequence ID" value="OIT27626"/>
    <property type="gene ID" value="A4A49_25768"/>
</dbReference>
<dbReference type="InterPro" id="IPR040256">
    <property type="entry name" value="At4g02000-like"/>
</dbReference>
<dbReference type="AlphaFoldDB" id="A0A1J6KC33"/>
<dbReference type="PANTHER" id="PTHR31286">
    <property type="entry name" value="GLYCINE-RICH CELL WALL STRUCTURAL PROTEIN 1.8-LIKE"/>
    <property type="match status" value="1"/>
</dbReference>